<comment type="subcellular location">
    <subcellularLocation>
        <location evidence="1">Cell membrane</location>
        <topology evidence="1">Multi-pass membrane protein</topology>
    </subcellularLocation>
</comment>
<gene>
    <name evidence="7" type="ORF">IAB60_03075</name>
</gene>
<keyword evidence="4 6" id="KW-1133">Transmembrane helix</keyword>
<dbReference type="EMBL" id="DVKS01000051">
    <property type="protein sequence ID" value="HIT41076.1"/>
    <property type="molecule type" value="Genomic_DNA"/>
</dbReference>
<dbReference type="AlphaFoldDB" id="A0A9D1GHV3"/>
<feature type="transmembrane region" description="Helical" evidence="6">
    <location>
        <begin position="20"/>
        <end position="45"/>
    </location>
</feature>
<evidence type="ECO:0000256" key="1">
    <source>
        <dbReference type="ARBA" id="ARBA00004651"/>
    </source>
</evidence>
<evidence type="ECO:0000256" key="3">
    <source>
        <dbReference type="ARBA" id="ARBA00022692"/>
    </source>
</evidence>
<proteinExistence type="predicted"/>
<accession>A0A9D1GHV3</accession>
<evidence type="ECO:0000256" key="4">
    <source>
        <dbReference type="ARBA" id="ARBA00022989"/>
    </source>
</evidence>
<organism evidence="7 8">
    <name type="scientific">Candidatus Caccovicinus merdipullorum</name>
    <dbReference type="NCBI Taxonomy" id="2840724"/>
    <lineage>
        <taxon>Bacteria</taxon>
        <taxon>Bacillati</taxon>
        <taxon>Bacillota</taxon>
        <taxon>Clostridia</taxon>
        <taxon>Eubacteriales</taxon>
        <taxon>Candidatus Caccovicinus</taxon>
    </lineage>
</organism>
<protein>
    <submittedName>
        <fullName evidence="7">YihY/virulence factor BrkB family protein</fullName>
    </submittedName>
</protein>
<evidence type="ECO:0000313" key="8">
    <source>
        <dbReference type="Proteomes" id="UP000886860"/>
    </source>
</evidence>
<evidence type="ECO:0000313" key="7">
    <source>
        <dbReference type="EMBL" id="HIT41076.1"/>
    </source>
</evidence>
<reference evidence="7" key="1">
    <citation type="submission" date="2020-10" db="EMBL/GenBank/DDBJ databases">
        <authorList>
            <person name="Gilroy R."/>
        </authorList>
    </citation>
    <scope>NUCLEOTIDE SEQUENCE</scope>
    <source>
        <strain evidence="7">CHK123-3438</strain>
    </source>
</reference>
<name>A0A9D1GHV3_9FIRM</name>
<dbReference type="PANTHER" id="PTHR30213:SF0">
    <property type="entry name" value="UPF0761 MEMBRANE PROTEIN YIHY"/>
    <property type="match status" value="1"/>
</dbReference>
<dbReference type="GO" id="GO:0005886">
    <property type="term" value="C:plasma membrane"/>
    <property type="evidence" value="ECO:0007669"/>
    <property type="project" value="UniProtKB-SubCell"/>
</dbReference>
<feature type="transmembrane region" description="Helical" evidence="6">
    <location>
        <begin position="128"/>
        <end position="153"/>
    </location>
</feature>
<feature type="transmembrane region" description="Helical" evidence="6">
    <location>
        <begin position="89"/>
        <end position="108"/>
    </location>
</feature>
<keyword evidence="3 6" id="KW-0812">Transmembrane</keyword>
<dbReference type="PIRSF" id="PIRSF035875">
    <property type="entry name" value="RNase_BN"/>
    <property type="match status" value="1"/>
</dbReference>
<dbReference type="NCBIfam" id="TIGR00765">
    <property type="entry name" value="yihY_not_rbn"/>
    <property type="match status" value="1"/>
</dbReference>
<evidence type="ECO:0000256" key="2">
    <source>
        <dbReference type="ARBA" id="ARBA00022475"/>
    </source>
</evidence>
<comment type="caution">
    <text evidence="7">The sequence shown here is derived from an EMBL/GenBank/DDBJ whole genome shotgun (WGS) entry which is preliminary data.</text>
</comment>
<evidence type="ECO:0000256" key="6">
    <source>
        <dbReference type="SAM" id="Phobius"/>
    </source>
</evidence>
<feature type="transmembrane region" description="Helical" evidence="6">
    <location>
        <begin position="239"/>
        <end position="267"/>
    </location>
</feature>
<sequence length="287" mass="32560">MIDFLLHAIRIKDKFVEDEITVYAAQASFFIVLSAFPFIMVLLTTIQLIPSISKSDLLSLLVSLMPEMLKSTVITIVDDLYTKSPATMISITALLALWSASKGMLSICRGLNRIYQCKGRRGYFSSRIICTGYTLLFMAACILSLVLLVFGTALQNLVLRIFPFLENLTRHIISFRSLLALALLTAIFAGLYTFIPDQKQKVRFQLPGAIFSTVCWIGFSYAFSIYFNNFSNYSYMYGSLTAIVLLMLWLYFCICILFLGAEINYFFENMPYGFNKKHTYKSGGAHR</sequence>
<dbReference type="PANTHER" id="PTHR30213">
    <property type="entry name" value="INNER MEMBRANE PROTEIN YHJD"/>
    <property type="match status" value="1"/>
</dbReference>
<feature type="transmembrane region" description="Helical" evidence="6">
    <location>
        <begin position="206"/>
        <end position="227"/>
    </location>
</feature>
<dbReference type="Pfam" id="PF03631">
    <property type="entry name" value="Virul_fac_BrkB"/>
    <property type="match status" value="1"/>
</dbReference>
<dbReference type="InterPro" id="IPR017039">
    <property type="entry name" value="Virul_fac_BrkB"/>
</dbReference>
<feature type="transmembrane region" description="Helical" evidence="6">
    <location>
        <begin position="173"/>
        <end position="194"/>
    </location>
</feature>
<keyword evidence="5 6" id="KW-0472">Membrane</keyword>
<keyword evidence="2" id="KW-1003">Cell membrane</keyword>
<dbReference type="Proteomes" id="UP000886860">
    <property type="component" value="Unassembled WGS sequence"/>
</dbReference>
<evidence type="ECO:0000256" key="5">
    <source>
        <dbReference type="ARBA" id="ARBA00023136"/>
    </source>
</evidence>
<reference evidence="7" key="2">
    <citation type="journal article" date="2021" name="PeerJ">
        <title>Extensive microbial diversity within the chicken gut microbiome revealed by metagenomics and culture.</title>
        <authorList>
            <person name="Gilroy R."/>
            <person name="Ravi A."/>
            <person name="Getino M."/>
            <person name="Pursley I."/>
            <person name="Horton D.L."/>
            <person name="Alikhan N.F."/>
            <person name="Baker D."/>
            <person name="Gharbi K."/>
            <person name="Hall N."/>
            <person name="Watson M."/>
            <person name="Adriaenssens E.M."/>
            <person name="Foster-Nyarko E."/>
            <person name="Jarju S."/>
            <person name="Secka A."/>
            <person name="Antonio M."/>
            <person name="Oren A."/>
            <person name="Chaudhuri R.R."/>
            <person name="La Ragione R."/>
            <person name="Hildebrand F."/>
            <person name="Pallen M.J."/>
        </authorList>
    </citation>
    <scope>NUCLEOTIDE SEQUENCE</scope>
    <source>
        <strain evidence="7">CHK123-3438</strain>
    </source>
</reference>